<organism evidence="3 4">
    <name type="scientific">Luteibacter rhizovicinus</name>
    <dbReference type="NCBI Taxonomy" id="242606"/>
    <lineage>
        <taxon>Bacteria</taxon>
        <taxon>Pseudomonadati</taxon>
        <taxon>Pseudomonadota</taxon>
        <taxon>Gammaproteobacteria</taxon>
        <taxon>Lysobacterales</taxon>
        <taxon>Rhodanobacteraceae</taxon>
        <taxon>Luteibacter</taxon>
    </lineage>
</organism>
<accession>A0A4V2W4G2</accession>
<evidence type="ECO:0000313" key="4">
    <source>
        <dbReference type="Proteomes" id="UP000295645"/>
    </source>
</evidence>
<evidence type="ECO:0000256" key="2">
    <source>
        <dbReference type="SAM" id="SignalP"/>
    </source>
</evidence>
<proteinExistence type="predicted"/>
<dbReference type="AlphaFoldDB" id="A0A4V2W4G2"/>
<protein>
    <submittedName>
        <fullName evidence="3">Uncharacterized protein</fullName>
    </submittedName>
</protein>
<comment type="caution">
    <text evidence="3">The sequence shown here is derived from an EMBL/GenBank/DDBJ whole genome shotgun (WGS) entry which is preliminary data.</text>
</comment>
<name>A0A4V2W4G2_9GAMM</name>
<gene>
    <name evidence="3" type="ORF">EC912_10263</name>
</gene>
<dbReference type="Proteomes" id="UP000295645">
    <property type="component" value="Unassembled WGS sequence"/>
</dbReference>
<dbReference type="OrthoDB" id="5939597at2"/>
<sequence length="317" mass="32824">MRRSLSTLLLLLPLAAAGQVVPGGNDAEAARLLGQQPGSWQTTGTTTPLWRAPDGRTLAVHTDDNPAPTAPLSLRPLDSSRLITSGLQYDLGPRLQAHADVSGQAWLNSTESCGSSVSTRTDLCSTPGAPPRIVGSEVGATFRGDAYSLGVGIGSARPSSSNPVLPRVVPGLSTASGLPLGVFASSTELNAFGRVNFDGRNGIDLGASVGRIRLLPGNLLGVGSIDQKALSFGVERGPVSGSITGRTMQPEAAAINGLNSDRRWSSIDLGVTWHLPWRGALSVGAQNVWSSGNAPTPAAGPEPDQGRTPYVQYHQDL</sequence>
<evidence type="ECO:0000256" key="1">
    <source>
        <dbReference type="SAM" id="MobiDB-lite"/>
    </source>
</evidence>
<dbReference type="RefSeq" id="WP_132141966.1">
    <property type="nucleotide sequence ID" value="NZ_SMCS01000002.1"/>
</dbReference>
<keyword evidence="4" id="KW-1185">Reference proteome</keyword>
<evidence type="ECO:0000313" key="3">
    <source>
        <dbReference type="EMBL" id="TCV95719.1"/>
    </source>
</evidence>
<keyword evidence="2" id="KW-0732">Signal</keyword>
<dbReference type="EMBL" id="SMCS01000002">
    <property type="protein sequence ID" value="TCV95719.1"/>
    <property type="molecule type" value="Genomic_DNA"/>
</dbReference>
<reference evidence="3 4" key="1">
    <citation type="submission" date="2019-03" db="EMBL/GenBank/DDBJ databases">
        <title>Above-ground endophytic microbial communities from plants in different locations in the United States.</title>
        <authorList>
            <person name="Frank C."/>
        </authorList>
    </citation>
    <scope>NUCLEOTIDE SEQUENCE [LARGE SCALE GENOMIC DNA]</scope>
    <source>
        <strain evidence="3 4">LP_13_YM</strain>
    </source>
</reference>
<feature type="region of interest" description="Disordered" evidence="1">
    <location>
        <begin position="292"/>
        <end position="317"/>
    </location>
</feature>
<feature type="chain" id="PRO_5020869901" evidence="2">
    <location>
        <begin position="23"/>
        <end position="317"/>
    </location>
</feature>
<feature type="signal peptide" evidence="2">
    <location>
        <begin position="1"/>
        <end position="22"/>
    </location>
</feature>